<evidence type="ECO:0000256" key="1">
    <source>
        <dbReference type="SAM" id="MobiDB-lite"/>
    </source>
</evidence>
<feature type="compositionally biased region" description="Acidic residues" evidence="1">
    <location>
        <begin position="76"/>
        <end position="86"/>
    </location>
</feature>
<dbReference type="AlphaFoldDB" id="A0A6J2TKK5"/>
<feature type="region of interest" description="Disordered" evidence="1">
    <location>
        <begin position="60"/>
        <end position="95"/>
    </location>
</feature>
<dbReference type="RefSeq" id="XP_030375547.1">
    <property type="nucleotide sequence ID" value="XM_030519687.1"/>
</dbReference>
<evidence type="ECO:0000256" key="2">
    <source>
        <dbReference type="SAM" id="SignalP"/>
    </source>
</evidence>
<feature type="signal peptide" evidence="2">
    <location>
        <begin position="1"/>
        <end position="19"/>
    </location>
</feature>
<keyword evidence="4" id="KW-0176">Collagen</keyword>
<accession>A0A6J2TKK5</accession>
<feature type="chain" id="PRO_5026908748" evidence="2">
    <location>
        <begin position="20"/>
        <end position="329"/>
    </location>
</feature>
<organism evidence="3 4">
    <name type="scientific">Drosophila lebanonensis</name>
    <name type="common">Fruit fly</name>
    <name type="synonym">Scaptodrosophila lebanonensis</name>
    <dbReference type="NCBI Taxonomy" id="7225"/>
    <lineage>
        <taxon>Eukaryota</taxon>
        <taxon>Metazoa</taxon>
        <taxon>Ecdysozoa</taxon>
        <taxon>Arthropoda</taxon>
        <taxon>Hexapoda</taxon>
        <taxon>Insecta</taxon>
        <taxon>Pterygota</taxon>
        <taxon>Neoptera</taxon>
        <taxon>Endopterygota</taxon>
        <taxon>Diptera</taxon>
        <taxon>Brachycera</taxon>
        <taxon>Muscomorpha</taxon>
        <taxon>Ephydroidea</taxon>
        <taxon>Drosophilidae</taxon>
        <taxon>Scaptodrosophila</taxon>
    </lineage>
</organism>
<evidence type="ECO:0000313" key="4">
    <source>
        <dbReference type="RefSeq" id="XP_030375547.1"/>
    </source>
</evidence>
<dbReference type="OrthoDB" id="8063377at2759"/>
<evidence type="ECO:0000313" key="3">
    <source>
        <dbReference type="Proteomes" id="UP000504634"/>
    </source>
</evidence>
<reference evidence="4" key="1">
    <citation type="submission" date="2025-08" db="UniProtKB">
        <authorList>
            <consortium name="RefSeq"/>
        </authorList>
    </citation>
    <scope>IDENTIFICATION</scope>
    <source>
        <strain evidence="4">11010-0011.00</strain>
        <tissue evidence="4">Whole body</tissue>
    </source>
</reference>
<dbReference type="GeneID" id="115624844"/>
<feature type="compositionally biased region" description="Polar residues" evidence="1">
    <location>
        <begin position="312"/>
        <end position="323"/>
    </location>
</feature>
<dbReference type="GO" id="GO:0005581">
    <property type="term" value="C:collagen trimer"/>
    <property type="evidence" value="ECO:0007669"/>
    <property type="project" value="UniProtKB-KW"/>
</dbReference>
<name>A0A6J2TKK5_DROLE</name>
<keyword evidence="3" id="KW-1185">Reference proteome</keyword>
<gene>
    <name evidence="4" type="primary">LOC115624844</name>
</gene>
<proteinExistence type="predicted"/>
<keyword evidence="2" id="KW-0732">Signal</keyword>
<dbReference type="Proteomes" id="UP000504634">
    <property type="component" value="Unplaced"/>
</dbReference>
<feature type="region of interest" description="Disordered" evidence="1">
    <location>
        <begin position="279"/>
        <end position="329"/>
    </location>
</feature>
<protein>
    <submittedName>
        <fullName evidence="4">Collagen alpha-5(IV) chain</fullName>
    </submittedName>
</protein>
<sequence length="329" mass="34840">MRTDCLIVALCLLATMTEAQRSDDDHWVWRTYNRQQRAFRGSPSTGIKNTNDDKYRRELYTRDREPTTRRPLPGEPENDEIEDYADIDPNKQGSPNVGTRQFNPYGGGGSGLFNAGQFTGLGGYGGSPGILVGPGGPTGIIGRPQQQQFPGQGVYQPGFGGFNGAQNGIGGYPGVYGGNVGFNGIGGLPGAGFSGTQPQTGFAGFPGQQSGLGQYPAAGQYPFTQYPVPSGQYPGAEYASGQFPNSAQYPGNAYPGPQYTEGYGLATPNGQLGIYPNQGLRPGNFFDENTNKPNSVAADGKSLKNVELQGEGRSTGNPSVNDKLNNKKL</sequence>